<feature type="chain" id="PRO_5010883194" evidence="1">
    <location>
        <begin position="23"/>
        <end position="67"/>
    </location>
</feature>
<evidence type="ECO:0000256" key="1">
    <source>
        <dbReference type="SAM" id="SignalP"/>
    </source>
</evidence>
<accession>A0A1X7T4U5</accession>
<dbReference type="InParanoid" id="A0A1X7T4U5"/>
<organism evidence="2">
    <name type="scientific">Amphimedon queenslandica</name>
    <name type="common">Sponge</name>
    <dbReference type="NCBI Taxonomy" id="400682"/>
    <lineage>
        <taxon>Eukaryota</taxon>
        <taxon>Metazoa</taxon>
        <taxon>Porifera</taxon>
        <taxon>Demospongiae</taxon>
        <taxon>Heteroscleromorpha</taxon>
        <taxon>Haplosclerida</taxon>
        <taxon>Niphatidae</taxon>
        <taxon>Amphimedon</taxon>
    </lineage>
</organism>
<evidence type="ECO:0000313" key="2">
    <source>
        <dbReference type="EnsemblMetazoa" id="Aqu2.1.09524_001"/>
    </source>
</evidence>
<feature type="signal peptide" evidence="1">
    <location>
        <begin position="1"/>
        <end position="22"/>
    </location>
</feature>
<keyword evidence="1" id="KW-0732">Signal</keyword>
<sequence>MEPSLWVLLDLAVLLRDSVVDLIRLSDQGREGQGEGQEECERMTQCPQELICLLEHYWVPVAGTASH</sequence>
<proteinExistence type="predicted"/>
<dbReference type="EnsemblMetazoa" id="Aqu2.1.09524_001">
    <property type="protein sequence ID" value="Aqu2.1.09524_001"/>
    <property type="gene ID" value="Aqu2.1.09524"/>
</dbReference>
<name>A0A1X7T4U5_AMPQE</name>
<dbReference type="AlphaFoldDB" id="A0A1X7T4U5"/>
<reference evidence="2" key="1">
    <citation type="submission" date="2017-05" db="UniProtKB">
        <authorList>
            <consortium name="EnsemblMetazoa"/>
        </authorList>
    </citation>
    <scope>IDENTIFICATION</scope>
</reference>
<protein>
    <submittedName>
        <fullName evidence="2">Uncharacterized protein</fullName>
    </submittedName>
</protein>